<dbReference type="PANTHER" id="PTHR33376:SF2">
    <property type="entry name" value="DICARBOXYLATE-BINDING PERIPLASMIC PROTEIN"/>
    <property type="match status" value="1"/>
</dbReference>
<dbReference type="InterPro" id="IPR038404">
    <property type="entry name" value="TRAP_DctP_sf"/>
</dbReference>
<dbReference type="NCBIfam" id="NF037995">
    <property type="entry name" value="TRAP_S1"/>
    <property type="match status" value="1"/>
</dbReference>
<sequence>MATVMRLPFILSNARQMFTMLDGDIGKQMETQMAASGIVVLGWYDGATRTMYSRKKLDSVAALKDVKIRIPARQDLSDLISSLGGVPQQIDYKEVNAAFDSGRIDAAENDLLSYETEGHYKRAPYYYLNNNHIVQFEALVVPKKWLDSLPAAQRDALIAAGRESALANRNTWVERMDKARTRLEKEGVRFVEYSNSGVLLARAAALYKPYMQDPKTRDLLVSLMTNRM</sequence>
<dbReference type="PANTHER" id="PTHR33376">
    <property type="match status" value="1"/>
</dbReference>
<accession>A0ABQ7HLG5</accession>
<dbReference type="EMBL" id="MDUX01000072">
    <property type="protein sequence ID" value="KAF7597977.1"/>
    <property type="molecule type" value="Genomic_DNA"/>
</dbReference>
<dbReference type="Proteomes" id="UP000623509">
    <property type="component" value="Unassembled WGS sequence"/>
</dbReference>
<name>A0ABQ7HLG5_9RHOO</name>
<comment type="caution">
    <text evidence="2">The sequence shown here is derived from an EMBL/GenBank/DDBJ whole genome shotgun (WGS) entry which is preliminary data.</text>
</comment>
<evidence type="ECO:0000256" key="1">
    <source>
        <dbReference type="ARBA" id="ARBA00022729"/>
    </source>
</evidence>
<dbReference type="Pfam" id="PF03480">
    <property type="entry name" value="DctP"/>
    <property type="match status" value="1"/>
</dbReference>
<keyword evidence="3" id="KW-1185">Reference proteome</keyword>
<protein>
    <recommendedName>
        <fullName evidence="4">C4-dicarboxylate ABC transporter substrate-binding protein</fullName>
    </recommendedName>
</protein>
<reference evidence="2 3" key="1">
    <citation type="submission" date="2016-08" db="EMBL/GenBank/DDBJ databases">
        <title>Candidatus Dactylopiibacterium carminicum genome sequence.</title>
        <authorList>
            <person name="Ramirez-Puebla S.T."/>
            <person name="Ormeno-Orrillo E."/>
            <person name="Vera-Ponce De Leon A."/>
            <person name="Luis L."/>
            <person name="Sanchez-Flores A."/>
            <person name="Monica R."/>
            <person name="Martinez-Romero E."/>
        </authorList>
    </citation>
    <scope>NUCLEOTIDE SEQUENCE [LARGE SCALE GENOMIC DNA]</scope>
    <source>
        <strain evidence="2">END1</strain>
    </source>
</reference>
<dbReference type="Gene3D" id="3.40.190.170">
    <property type="entry name" value="Bacterial extracellular solute-binding protein, family 7"/>
    <property type="match status" value="1"/>
</dbReference>
<keyword evidence="1" id="KW-0732">Signal</keyword>
<dbReference type="InterPro" id="IPR018389">
    <property type="entry name" value="DctP_fam"/>
</dbReference>
<evidence type="ECO:0008006" key="4">
    <source>
        <dbReference type="Google" id="ProtNLM"/>
    </source>
</evidence>
<gene>
    <name evidence="2" type="ORF">BGI27_15725</name>
</gene>
<proteinExistence type="predicted"/>
<evidence type="ECO:0000313" key="2">
    <source>
        <dbReference type="EMBL" id="KAF7597977.1"/>
    </source>
</evidence>
<organism evidence="2 3">
    <name type="scientific">Candidatus Dactylopiibacterium carminicum</name>
    <dbReference type="NCBI Taxonomy" id="857335"/>
    <lineage>
        <taxon>Bacteria</taxon>
        <taxon>Pseudomonadati</taxon>
        <taxon>Pseudomonadota</taxon>
        <taxon>Betaproteobacteria</taxon>
        <taxon>Rhodocyclales</taxon>
        <taxon>Rhodocyclaceae</taxon>
        <taxon>Candidatus Dactylopiibacterium</taxon>
    </lineage>
</organism>
<evidence type="ECO:0000313" key="3">
    <source>
        <dbReference type="Proteomes" id="UP000623509"/>
    </source>
</evidence>